<dbReference type="OrthoDB" id="1917939at2759"/>
<feature type="transmembrane region" description="Helical" evidence="1">
    <location>
        <begin position="357"/>
        <end position="377"/>
    </location>
</feature>
<gene>
    <name evidence="2" type="ORF">BVC80_8473g1</name>
</gene>
<evidence type="ECO:0000256" key="1">
    <source>
        <dbReference type="SAM" id="Phobius"/>
    </source>
</evidence>
<reference evidence="2 3" key="1">
    <citation type="journal article" date="2017" name="Mol. Plant">
        <title>The Genome of Medicinal Plant Macleaya cordata Provides New Insights into Benzylisoquinoline Alkaloids Metabolism.</title>
        <authorList>
            <person name="Liu X."/>
            <person name="Liu Y."/>
            <person name="Huang P."/>
            <person name="Ma Y."/>
            <person name="Qing Z."/>
            <person name="Tang Q."/>
            <person name="Cao H."/>
            <person name="Cheng P."/>
            <person name="Zheng Y."/>
            <person name="Yuan Z."/>
            <person name="Zhou Y."/>
            <person name="Liu J."/>
            <person name="Tang Z."/>
            <person name="Zhuo Y."/>
            <person name="Zhang Y."/>
            <person name="Yu L."/>
            <person name="Huang J."/>
            <person name="Yang P."/>
            <person name="Peng Q."/>
            <person name="Zhang J."/>
            <person name="Jiang W."/>
            <person name="Zhang Z."/>
            <person name="Lin K."/>
            <person name="Ro D.K."/>
            <person name="Chen X."/>
            <person name="Xiong X."/>
            <person name="Shang Y."/>
            <person name="Huang S."/>
            <person name="Zeng J."/>
        </authorList>
    </citation>
    <scope>NUCLEOTIDE SEQUENCE [LARGE SCALE GENOMIC DNA]</scope>
    <source>
        <strain evidence="3">cv. BLH2017</strain>
        <tissue evidence="2">Root</tissue>
    </source>
</reference>
<evidence type="ECO:0000313" key="2">
    <source>
        <dbReference type="EMBL" id="OVA16334.1"/>
    </source>
</evidence>
<dbReference type="PANTHER" id="PTHR48221">
    <property type="entry name" value="ACYL-COA SYNTHETASE FAMILY PROTEIN"/>
    <property type="match status" value="1"/>
</dbReference>
<keyword evidence="3" id="KW-1185">Reference proteome</keyword>
<sequence length="676" mass="76986">MMSRVAEITALLTEIASRLQTGLPLTESSLPAISSLNQTLNLNEESRVRVFDTALSLMCFKAPQVFDSMIENLVGTIVSVLLSSISCKVLRFQKEEFLQIGSSISRYDCGELIKACLDVFGRLEGHGNLSHLLFRAVLRVAISASCHQSLFPLPNIVIVEPSYQKNTAFSKLHSLLPEEISVSNEMLSRLFLWYLEPLTLKDDISRILSESSKRPFLSLKKELYERMTWRSIILCMVLSPTMFIETRTLLHSWFLLTGLTSILELQIEIVSSVLDVLQRPMWWGMSMEVGSKLPFSQAYFLDKHHLLLRLAGPLSCESLLGLVHLIRGLVSHAENHSDPIFKQTSIKARMIDHKSTWALLMAFPVWFYFASALLFSGKNCPDMFLPRCITGAVKTQTHDIEQNRASAARYLAWILIPCNEYHSDLLVNCLIEISISLEHCCLDTHNVTAGFQKKLMTPKDHDYKNTMAAKEYDGRAMGLWLKQFHDCHVSYWNKIANNSESAGAKAPKILSLRQNLLFRRIPLGIFIGCSNIDEEACELLLHYAATGAILPYDNKDLMTLSEKSDERKEAIEGAHLVFSLFDVIEDMSDSIFETEESSHEFICRLRVKVGRFLVKCVEKLLQLNTDEDNEEMLMLMDLRRRLSQWRHQGGEGFQGYKALDEIFRALNFKLSSYEKD</sequence>
<dbReference type="EMBL" id="MVGT01000579">
    <property type="protein sequence ID" value="OVA16334.1"/>
    <property type="molecule type" value="Genomic_DNA"/>
</dbReference>
<proteinExistence type="predicted"/>
<evidence type="ECO:0000313" key="3">
    <source>
        <dbReference type="Proteomes" id="UP000195402"/>
    </source>
</evidence>
<dbReference type="STRING" id="56857.A0A200R0S4"/>
<organism evidence="2 3">
    <name type="scientific">Macleaya cordata</name>
    <name type="common">Five-seeded plume-poppy</name>
    <name type="synonym">Bocconia cordata</name>
    <dbReference type="NCBI Taxonomy" id="56857"/>
    <lineage>
        <taxon>Eukaryota</taxon>
        <taxon>Viridiplantae</taxon>
        <taxon>Streptophyta</taxon>
        <taxon>Embryophyta</taxon>
        <taxon>Tracheophyta</taxon>
        <taxon>Spermatophyta</taxon>
        <taxon>Magnoliopsida</taxon>
        <taxon>Ranunculales</taxon>
        <taxon>Papaveraceae</taxon>
        <taxon>Papaveroideae</taxon>
        <taxon>Macleaya</taxon>
    </lineage>
</organism>
<protein>
    <submittedName>
        <fullName evidence="2">Uncharacterized protein</fullName>
    </submittedName>
</protein>
<dbReference type="Proteomes" id="UP000195402">
    <property type="component" value="Unassembled WGS sequence"/>
</dbReference>
<name>A0A200R0S4_MACCD</name>
<dbReference type="FunCoup" id="A0A200R0S4">
    <property type="interactions" value="1293"/>
</dbReference>
<dbReference type="PANTHER" id="PTHR48221:SF2">
    <property type="entry name" value="ACYL-COA SYNTHETASE FAMILY PROTEIN"/>
    <property type="match status" value="1"/>
</dbReference>
<comment type="caution">
    <text evidence="2">The sequence shown here is derived from an EMBL/GenBank/DDBJ whole genome shotgun (WGS) entry which is preliminary data.</text>
</comment>
<keyword evidence="1" id="KW-1133">Transmembrane helix</keyword>
<keyword evidence="1" id="KW-0812">Transmembrane</keyword>
<dbReference type="InParanoid" id="A0A200R0S4"/>
<dbReference type="AlphaFoldDB" id="A0A200R0S4"/>
<keyword evidence="1" id="KW-0472">Membrane</keyword>
<accession>A0A200R0S4</accession>
<dbReference type="OMA" id="FEPMAWG"/>